<dbReference type="CDD" id="cd10567">
    <property type="entry name" value="SWIB-MDM2_like"/>
    <property type="match status" value="2"/>
</dbReference>
<evidence type="ECO:0000256" key="5">
    <source>
        <dbReference type="SAM" id="MobiDB-lite"/>
    </source>
</evidence>
<evidence type="ECO:0000259" key="6">
    <source>
        <dbReference type="PROSITE" id="PS51925"/>
    </source>
</evidence>
<comment type="subcellular location">
    <subcellularLocation>
        <location evidence="1">Nucleus</location>
    </subcellularLocation>
</comment>
<dbReference type="SMART" id="SM00151">
    <property type="entry name" value="SWIB"/>
    <property type="match status" value="2"/>
</dbReference>
<evidence type="ECO:0000256" key="2">
    <source>
        <dbReference type="ARBA" id="ARBA00023015"/>
    </source>
</evidence>
<protein>
    <submittedName>
        <fullName evidence="8">Uncharacterized protein</fullName>
    </submittedName>
</protein>
<keyword evidence="3" id="KW-0804">Transcription</keyword>
<feature type="domain" description="DEK-C" evidence="7">
    <location>
        <begin position="74"/>
        <end position="129"/>
    </location>
</feature>
<evidence type="ECO:0000256" key="1">
    <source>
        <dbReference type="ARBA" id="ARBA00004123"/>
    </source>
</evidence>
<dbReference type="InterPro" id="IPR003121">
    <property type="entry name" value="SWIB_MDM2_domain"/>
</dbReference>
<dbReference type="Gene3D" id="1.10.245.10">
    <property type="entry name" value="SWIB/MDM2 domain"/>
    <property type="match status" value="2"/>
</dbReference>
<keyword evidence="2" id="KW-0805">Transcription regulation</keyword>
<dbReference type="PANTHER" id="PTHR13844">
    <property type="entry name" value="SWI/SNF-RELATED MATRIX-ASSOCIATED ACTIN-DEPENDENT REGULATOR OF CHROMATIN SUBFAMILY D"/>
    <property type="match status" value="1"/>
</dbReference>
<dbReference type="PROSITE" id="PS51925">
    <property type="entry name" value="SWIB_MDM2"/>
    <property type="match status" value="2"/>
</dbReference>
<feature type="domain" description="DM2" evidence="6">
    <location>
        <begin position="183"/>
        <end position="260"/>
    </location>
</feature>
<dbReference type="InterPro" id="IPR014876">
    <property type="entry name" value="DEK_C"/>
</dbReference>
<feature type="region of interest" description="Disordered" evidence="5">
    <location>
        <begin position="259"/>
        <end position="310"/>
    </location>
</feature>
<dbReference type="GO" id="GO:0001181">
    <property type="term" value="F:RNA polymerase I general transcription initiation factor activity"/>
    <property type="evidence" value="ECO:0007669"/>
    <property type="project" value="UniProtKB-ARBA"/>
</dbReference>
<comment type="caution">
    <text evidence="8">The sequence shown here is derived from an EMBL/GenBank/DDBJ whole genome shotgun (WGS) entry which is preliminary data.</text>
</comment>
<sequence length="390" mass="44267">MLIAREYFDVGLSLEKNPLRRCTNRSPTAAPYHATTVTATTFDYEHTPKSTTTCTYFHFSPLQLNFNLRRRRRMVSDSELVGRLRELLTTSDLNTTTTATIRRKLEQEFGTDLSDKKAFIRQQIDLYLQNQQQNEEEEDNEPVEEEEEEEEVEEEGTSNGKSSGSRKRGSKKENKEVKRKGGGFTKLCSLSPQLQKLTGVPELARTEVVKQLWSYIREHDLQDPANRRNIRCDAPFHELFGVDTIDMFQMNKALAKHIWPLNSDGPAPVSATPKEKKPKREKEEDSDEPKRKKHQKGGGGGGSGGGSGIMAPVPLSEALVKFLGTGEDALARSDVVKRIWDYIKQNNLQDPSDKRQILCDDKLKELFDVETFNGFTVSKLLSTHFIKAEK</sequence>
<accession>A0AAP0CAY9</accession>
<feature type="compositionally biased region" description="Basic and acidic residues" evidence="5">
    <location>
        <begin position="273"/>
        <end position="283"/>
    </location>
</feature>
<gene>
    <name evidence="8" type="ORF">SSX86_029848</name>
</gene>
<dbReference type="GO" id="GO:0000500">
    <property type="term" value="C:RNA polymerase I upstream activating factor complex"/>
    <property type="evidence" value="ECO:0007669"/>
    <property type="project" value="UniProtKB-ARBA"/>
</dbReference>
<dbReference type="SUPFAM" id="SSF47592">
    <property type="entry name" value="SWIB/MDM2 domain"/>
    <property type="match status" value="2"/>
</dbReference>
<keyword evidence="4" id="KW-0539">Nucleus</keyword>
<dbReference type="Proteomes" id="UP001408789">
    <property type="component" value="Unassembled WGS sequence"/>
</dbReference>
<feature type="domain" description="DM2" evidence="6">
    <location>
        <begin position="308"/>
        <end position="387"/>
    </location>
</feature>
<dbReference type="EMBL" id="JBCNJP010000027">
    <property type="protein sequence ID" value="KAK9053216.1"/>
    <property type="molecule type" value="Genomic_DNA"/>
</dbReference>
<dbReference type="FunFam" id="1.10.245.10:FF:000004">
    <property type="entry name" value="Upstream activation factor subunit"/>
    <property type="match status" value="1"/>
</dbReference>
<feature type="compositionally biased region" description="Gly residues" evidence="5">
    <location>
        <begin position="297"/>
        <end position="308"/>
    </location>
</feature>
<dbReference type="InterPro" id="IPR036885">
    <property type="entry name" value="SWIB_MDM2_dom_sf"/>
</dbReference>
<proteinExistence type="predicted"/>
<evidence type="ECO:0000256" key="4">
    <source>
        <dbReference type="ARBA" id="ARBA00023242"/>
    </source>
</evidence>
<feature type="region of interest" description="Disordered" evidence="5">
    <location>
        <begin position="130"/>
        <end position="184"/>
    </location>
</feature>
<feature type="compositionally biased region" description="Acidic residues" evidence="5">
    <location>
        <begin position="134"/>
        <end position="156"/>
    </location>
</feature>
<dbReference type="PROSITE" id="PS51998">
    <property type="entry name" value="DEK_C"/>
    <property type="match status" value="1"/>
</dbReference>
<evidence type="ECO:0000256" key="3">
    <source>
        <dbReference type="ARBA" id="ARBA00023163"/>
    </source>
</evidence>
<evidence type="ECO:0000313" key="8">
    <source>
        <dbReference type="EMBL" id="KAK9053216.1"/>
    </source>
</evidence>
<evidence type="ECO:0000259" key="7">
    <source>
        <dbReference type="PROSITE" id="PS51998"/>
    </source>
</evidence>
<organism evidence="8 9">
    <name type="scientific">Deinandra increscens subsp. villosa</name>
    <dbReference type="NCBI Taxonomy" id="3103831"/>
    <lineage>
        <taxon>Eukaryota</taxon>
        <taxon>Viridiplantae</taxon>
        <taxon>Streptophyta</taxon>
        <taxon>Embryophyta</taxon>
        <taxon>Tracheophyta</taxon>
        <taxon>Spermatophyta</taxon>
        <taxon>Magnoliopsida</taxon>
        <taxon>eudicotyledons</taxon>
        <taxon>Gunneridae</taxon>
        <taxon>Pentapetalae</taxon>
        <taxon>asterids</taxon>
        <taxon>campanulids</taxon>
        <taxon>Asterales</taxon>
        <taxon>Asteraceae</taxon>
        <taxon>Asteroideae</taxon>
        <taxon>Heliantheae alliance</taxon>
        <taxon>Madieae</taxon>
        <taxon>Madiinae</taxon>
        <taxon>Deinandra</taxon>
    </lineage>
</organism>
<dbReference type="Gene3D" id="1.10.10.60">
    <property type="entry name" value="Homeodomain-like"/>
    <property type="match status" value="1"/>
</dbReference>
<keyword evidence="9" id="KW-1185">Reference proteome</keyword>
<reference evidence="8 9" key="1">
    <citation type="submission" date="2024-04" db="EMBL/GenBank/DDBJ databases">
        <title>The reference genome of an endangered Asteraceae, Deinandra increscens subsp. villosa, native to the Central Coast of California.</title>
        <authorList>
            <person name="Guilliams M."/>
            <person name="Hasenstab-Lehman K."/>
            <person name="Meyer R."/>
            <person name="Mcevoy S."/>
        </authorList>
    </citation>
    <scope>NUCLEOTIDE SEQUENCE [LARGE SCALE GENOMIC DNA]</scope>
    <source>
        <tissue evidence="8">Leaf</tissue>
    </source>
</reference>
<dbReference type="InterPro" id="IPR019835">
    <property type="entry name" value="SWIB_domain"/>
</dbReference>
<evidence type="ECO:0000313" key="9">
    <source>
        <dbReference type="Proteomes" id="UP001408789"/>
    </source>
</evidence>
<dbReference type="Pfam" id="PF02201">
    <property type="entry name" value="SWIB"/>
    <property type="match status" value="2"/>
</dbReference>
<name>A0AAP0CAY9_9ASTR</name>
<dbReference type="AlphaFoldDB" id="A0AAP0CAY9"/>
<dbReference type="Pfam" id="PF08766">
    <property type="entry name" value="DEK_C"/>
    <property type="match status" value="1"/>
</dbReference>
<dbReference type="SUPFAM" id="SSF109715">
    <property type="entry name" value="DEK C-terminal domain"/>
    <property type="match status" value="1"/>
</dbReference>